<sequence>MPEGPELHLSSKFVNIVCKGRIFSGKIVKSDVSKHANIEWDGNDYRIAATSRGKELKLTLTEVKGDETDDKNKNPRKCLDILFNFGMSGKFDFYQADQLKKHAHLNFFTKDEPKMVLSFVDYRRFGKWQVRADWSKDRGPCILFEYQKFRENVLNNLSDSAFNKPICEALLNQKFFNGLGNYLRAEILYRAGIPPFVSARSVLEPLLDDGSTDVKIKREAPDILQLCNILPLEVVNLGGTGYDPEGRDPDYSKFSEWLQCYYNPNMKNMADHNKRTIWYHGNPGPMVPKETKVRGIKRSSKVAKNKDSKKLKSEDSEDQEYTEKKSKKITRKVLKEAEDANGEDTGAKKTTKRSKKPASDTAKVSKIALKQLKSTPKQNKTRKRVGSSVGLDTPYTVNGKNISSRGKRGKRKSESKLKNSVEKSRKKKTDVEMNGKLNDRPKSQRGKVLF</sequence>
<dbReference type="Pfam" id="PF09292">
    <property type="entry name" value="Neil1-DNA_bind"/>
    <property type="match status" value="1"/>
</dbReference>
<dbReference type="InterPro" id="IPR015371">
    <property type="entry name" value="Endonuclease-VIII_DNA-bd"/>
</dbReference>
<evidence type="ECO:0000259" key="2">
    <source>
        <dbReference type="PROSITE" id="PS51068"/>
    </source>
</evidence>
<dbReference type="SUPFAM" id="SSF81624">
    <property type="entry name" value="N-terminal domain of MutM-like DNA repair proteins"/>
    <property type="match status" value="1"/>
</dbReference>
<dbReference type="InterPro" id="IPR012319">
    <property type="entry name" value="FPG_cat"/>
</dbReference>
<dbReference type="PANTHER" id="PTHR22993:SF27">
    <property type="entry name" value="ENDONUCLEASE 8-LIKE 1"/>
    <property type="match status" value="1"/>
</dbReference>
<dbReference type="AlphaFoldDB" id="A0AA88Y443"/>
<dbReference type="SUPFAM" id="SSF46946">
    <property type="entry name" value="S13-like H2TH domain"/>
    <property type="match status" value="1"/>
</dbReference>
<accession>A0AA88Y443</accession>
<gene>
    <name evidence="3" type="ORF">FSP39_008221</name>
</gene>
<evidence type="ECO:0000313" key="4">
    <source>
        <dbReference type="Proteomes" id="UP001186944"/>
    </source>
</evidence>
<feature type="domain" description="Formamidopyrimidine-DNA glycosylase catalytic" evidence="2">
    <location>
        <begin position="2"/>
        <end position="126"/>
    </location>
</feature>
<organism evidence="3 4">
    <name type="scientific">Pinctada imbricata</name>
    <name type="common">Atlantic pearl-oyster</name>
    <name type="synonym">Pinctada martensii</name>
    <dbReference type="NCBI Taxonomy" id="66713"/>
    <lineage>
        <taxon>Eukaryota</taxon>
        <taxon>Metazoa</taxon>
        <taxon>Spiralia</taxon>
        <taxon>Lophotrochozoa</taxon>
        <taxon>Mollusca</taxon>
        <taxon>Bivalvia</taxon>
        <taxon>Autobranchia</taxon>
        <taxon>Pteriomorphia</taxon>
        <taxon>Pterioida</taxon>
        <taxon>Pterioidea</taxon>
        <taxon>Pteriidae</taxon>
        <taxon>Pinctada</taxon>
    </lineage>
</organism>
<dbReference type="InterPro" id="IPR035937">
    <property type="entry name" value="FPG_N"/>
</dbReference>
<dbReference type="SMART" id="SM00898">
    <property type="entry name" value="Fapy_DNA_glyco"/>
    <property type="match status" value="1"/>
</dbReference>
<feature type="region of interest" description="Disordered" evidence="1">
    <location>
        <begin position="281"/>
        <end position="450"/>
    </location>
</feature>
<dbReference type="PROSITE" id="PS51068">
    <property type="entry name" value="FPG_CAT"/>
    <property type="match status" value="1"/>
</dbReference>
<proteinExistence type="predicted"/>
<keyword evidence="4" id="KW-1185">Reference proteome</keyword>
<dbReference type="PANTHER" id="PTHR22993">
    <property type="entry name" value="FORMAMIDOPYRIMIDINE-DNA GLYCOSYLASE"/>
    <property type="match status" value="1"/>
</dbReference>
<dbReference type="Proteomes" id="UP001186944">
    <property type="component" value="Unassembled WGS sequence"/>
</dbReference>
<dbReference type="Pfam" id="PF01149">
    <property type="entry name" value="Fapy_DNA_glyco"/>
    <property type="match status" value="1"/>
</dbReference>
<dbReference type="Gene3D" id="1.10.8.50">
    <property type="match status" value="1"/>
</dbReference>
<dbReference type="GO" id="GO:0005634">
    <property type="term" value="C:nucleus"/>
    <property type="evidence" value="ECO:0007669"/>
    <property type="project" value="TreeGrafter"/>
</dbReference>
<dbReference type="GO" id="GO:0003676">
    <property type="term" value="F:nucleic acid binding"/>
    <property type="evidence" value="ECO:0007669"/>
    <property type="project" value="InterPro"/>
</dbReference>
<feature type="compositionally biased region" description="Basic residues" evidence="1">
    <location>
        <begin position="294"/>
        <end position="303"/>
    </location>
</feature>
<feature type="compositionally biased region" description="Basic and acidic residues" evidence="1">
    <location>
        <begin position="304"/>
        <end position="314"/>
    </location>
</feature>
<dbReference type="InterPro" id="IPR010979">
    <property type="entry name" value="Ribosomal_uS13-like_H2TH"/>
</dbReference>
<dbReference type="FunFam" id="1.10.8.50:FF:000007">
    <property type="entry name" value="endonuclease 8-like 1 isoform X1"/>
    <property type="match status" value="1"/>
</dbReference>
<evidence type="ECO:0000313" key="3">
    <source>
        <dbReference type="EMBL" id="KAK3097271.1"/>
    </source>
</evidence>
<dbReference type="SUPFAM" id="SSF57716">
    <property type="entry name" value="Glucocorticoid receptor-like (DNA-binding domain)"/>
    <property type="match status" value="1"/>
</dbReference>
<comment type="caution">
    <text evidence="3">The sequence shown here is derived from an EMBL/GenBank/DDBJ whole genome shotgun (WGS) entry which is preliminary data.</text>
</comment>
<evidence type="ECO:0000256" key="1">
    <source>
        <dbReference type="SAM" id="MobiDB-lite"/>
    </source>
</evidence>
<dbReference type="Gene3D" id="3.20.190.10">
    <property type="entry name" value="MutM-like, N-terminal"/>
    <property type="match status" value="1"/>
</dbReference>
<dbReference type="GO" id="GO:0006284">
    <property type="term" value="P:base-excision repair"/>
    <property type="evidence" value="ECO:0007669"/>
    <property type="project" value="InterPro"/>
</dbReference>
<feature type="compositionally biased region" description="Basic and acidic residues" evidence="1">
    <location>
        <begin position="412"/>
        <end position="442"/>
    </location>
</feature>
<dbReference type="GO" id="GO:0003906">
    <property type="term" value="F:DNA-(apurinic or apyrimidinic site) endonuclease activity"/>
    <property type="evidence" value="ECO:0007669"/>
    <property type="project" value="InterPro"/>
</dbReference>
<reference evidence="3" key="1">
    <citation type="submission" date="2019-08" db="EMBL/GenBank/DDBJ databases">
        <title>The improved chromosome-level genome for the pearl oyster Pinctada fucata martensii using PacBio sequencing and Hi-C.</title>
        <authorList>
            <person name="Zheng Z."/>
        </authorList>
    </citation>
    <scope>NUCLEOTIDE SEQUENCE</scope>
    <source>
        <strain evidence="3">ZZ-2019</strain>
        <tissue evidence="3">Adductor muscle</tissue>
    </source>
</reference>
<dbReference type="GO" id="GO:0019104">
    <property type="term" value="F:DNA N-glycosylase activity"/>
    <property type="evidence" value="ECO:0007669"/>
    <property type="project" value="InterPro"/>
</dbReference>
<dbReference type="GO" id="GO:0008270">
    <property type="term" value="F:zinc ion binding"/>
    <property type="evidence" value="ECO:0007669"/>
    <property type="project" value="InterPro"/>
</dbReference>
<protein>
    <recommendedName>
        <fullName evidence="2">Formamidopyrimidine-DNA glycosylase catalytic domain-containing protein</fullName>
    </recommendedName>
</protein>
<dbReference type="EMBL" id="VSWD01000007">
    <property type="protein sequence ID" value="KAK3097271.1"/>
    <property type="molecule type" value="Genomic_DNA"/>
</dbReference>
<name>A0AA88Y443_PINIB</name>